<gene>
    <name evidence="2" type="ORF">D6Z83_11715</name>
    <name evidence="4" type="ORF">EBE87_15765</name>
    <name evidence="3" type="ORF">EBE87_20665</name>
</gene>
<accession>A0A3A9JBZ9</accession>
<dbReference type="AlphaFoldDB" id="A0A3A9JBZ9"/>
<dbReference type="EMBL" id="RFLX01000012">
    <property type="protein sequence ID" value="RMI20279.1"/>
    <property type="molecule type" value="Genomic_DNA"/>
</dbReference>
<dbReference type="Proteomes" id="UP000274097">
    <property type="component" value="Unassembled WGS sequence"/>
</dbReference>
<evidence type="ECO:0000313" key="4">
    <source>
        <dbReference type="EMBL" id="RMI20279.1"/>
    </source>
</evidence>
<dbReference type="RefSeq" id="WP_120638495.1">
    <property type="nucleotide sequence ID" value="NZ_RAQU01000060.1"/>
</dbReference>
<feature type="region of interest" description="Disordered" evidence="1">
    <location>
        <begin position="1"/>
        <end position="31"/>
    </location>
</feature>
<name>A0A3A9JBZ9_9PROT</name>
<evidence type="ECO:0000313" key="2">
    <source>
        <dbReference type="EMBL" id="RKK04012.1"/>
    </source>
</evidence>
<dbReference type="EMBL" id="RAQU01000060">
    <property type="protein sequence ID" value="RKK04012.1"/>
    <property type="molecule type" value="Genomic_DNA"/>
</dbReference>
<sequence>MSTRTQLKAKAFTAPPPVATRAASPGSVLPAGSPDRLTNLEIVRAARPAGHDTPEIWNVVSEDRALLLISRDSADRLDGAASAIGYLQTFFGANDRSPALTFIAASLKDQARLLRAAAGAVWDRSKAQDAAYDAAAESDDADLLADHARFDALERRFLDLMGGESGPEGDKVRESQIKAVQRRQGSVLNRMSKKQAQSWAGIAARYRSLMLYDEELAPAKRASDPGEYESRRLLAMLLRDLGDLLAVQGLLDPRELP</sequence>
<comment type="caution">
    <text evidence="2">The sequence shown here is derived from an EMBL/GenBank/DDBJ whole genome shotgun (WGS) entry which is preliminary data.</text>
</comment>
<protein>
    <submittedName>
        <fullName evidence="2">Uncharacterized protein</fullName>
    </submittedName>
</protein>
<evidence type="ECO:0000313" key="3">
    <source>
        <dbReference type="EMBL" id="RMI19410.1"/>
    </source>
</evidence>
<evidence type="ECO:0000313" key="5">
    <source>
        <dbReference type="Proteomes" id="UP000274097"/>
    </source>
</evidence>
<keyword evidence="5" id="KW-1185">Reference proteome</keyword>
<evidence type="ECO:0000256" key="1">
    <source>
        <dbReference type="SAM" id="MobiDB-lite"/>
    </source>
</evidence>
<proteinExistence type="predicted"/>
<organism evidence="2 6">
    <name type="scientific">Teichococcus wenyumeiae</name>
    <dbReference type="NCBI Taxonomy" id="2478470"/>
    <lineage>
        <taxon>Bacteria</taxon>
        <taxon>Pseudomonadati</taxon>
        <taxon>Pseudomonadota</taxon>
        <taxon>Alphaproteobacteria</taxon>
        <taxon>Acetobacterales</taxon>
        <taxon>Roseomonadaceae</taxon>
        <taxon>Roseomonas</taxon>
    </lineage>
</organism>
<reference evidence="2 6" key="1">
    <citation type="submission" date="2018-09" db="EMBL/GenBank/DDBJ databases">
        <title>Roseomonas sp. nov., isolated from feces of Tibetan antelopes in the Qinghai-Tibet plateau, China.</title>
        <authorList>
            <person name="Tian Z."/>
        </authorList>
    </citation>
    <scope>NUCLEOTIDE SEQUENCE [LARGE SCALE GENOMIC DNA]</scope>
    <source>
        <strain evidence="3 5">Z23</strain>
        <strain evidence="2 6">Z24</strain>
    </source>
</reference>
<dbReference type="InParanoid" id="A0A3A9JBZ9"/>
<dbReference type="EMBL" id="RFLX01000020">
    <property type="protein sequence ID" value="RMI19410.1"/>
    <property type="molecule type" value="Genomic_DNA"/>
</dbReference>
<dbReference type="Proteomes" id="UP000278036">
    <property type="component" value="Unassembled WGS sequence"/>
</dbReference>
<evidence type="ECO:0000313" key="6">
    <source>
        <dbReference type="Proteomes" id="UP000278036"/>
    </source>
</evidence>